<dbReference type="Gene3D" id="3.30.1460.40">
    <property type="entry name" value="[NiFe]-hydrogenase assembly chaperone, HybE"/>
    <property type="match status" value="1"/>
</dbReference>
<dbReference type="OrthoDB" id="9808980at2"/>
<name>A0A318TD68_9BRAD</name>
<evidence type="ECO:0000313" key="3">
    <source>
        <dbReference type="Proteomes" id="UP000248148"/>
    </source>
</evidence>
<dbReference type="EMBL" id="QJTI01000010">
    <property type="protein sequence ID" value="PYF02694.1"/>
    <property type="molecule type" value="Genomic_DNA"/>
</dbReference>
<accession>A0A318TD68</accession>
<dbReference type="InterPro" id="IPR038530">
    <property type="entry name" value="NiFe-hyd_HybE_sf"/>
</dbReference>
<keyword evidence="3" id="KW-1185">Reference proteome</keyword>
<dbReference type="InterPro" id="IPR023994">
    <property type="entry name" value="NiFe-hyd_HybE"/>
</dbReference>
<feature type="region of interest" description="Disordered" evidence="1">
    <location>
        <begin position="1"/>
        <end position="23"/>
    </location>
</feature>
<dbReference type="RefSeq" id="WP_110780868.1">
    <property type="nucleotide sequence ID" value="NZ_QJTI01000010.1"/>
</dbReference>
<protein>
    <submittedName>
        <fullName evidence="2">[NiFe] hydrogenase assembly HybE family chaperone</fullName>
    </submittedName>
</protein>
<dbReference type="Proteomes" id="UP000248148">
    <property type="component" value="Unassembled WGS sequence"/>
</dbReference>
<proteinExistence type="predicted"/>
<evidence type="ECO:0000256" key="1">
    <source>
        <dbReference type="SAM" id="MobiDB-lite"/>
    </source>
</evidence>
<evidence type="ECO:0000313" key="2">
    <source>
        <dbReference type="EMBL" id="PYF02694.1"/>
    </source>
</evidence>
<dbReference type="AlphaFoldDB" id="A0A318TD68"/>
<dbReference type="NCBIfam" id="TIGR03993">
    <property type="entry name" value="hydrog_HybE"/>
    <property type="match status" value="1"/>
</dbReference>
<reference evidence="2 3" key="1">
    <citation type="submission" date="2018-06" db="EMBL/GenBank/DDBJ databases">
        <title>Genomic Encyclopedia of Archaeal and Bacterial Type Strains, Phase II (KMG-II): from individual species to whole genera.</title>
        <authorList>
            <person name="Goeker M."/>
        </authorList>
    </citation>
    <scope>NUCLEOTIDE SEQUENCE [LARGE SCALE GENOMIC DNA]</scope>
    <source>
        <strain evidence="2 3">JCM 11668</strain>
    </source>
</reference>
<dbReference type="Pfam" id="PF11939">
    <property type="entry name" value="NiFe-hyd_HybE"/>
    <property type="match status" value="1"/>
</dbReference>
<comment type="caution">
    <text evidence="2">The sequence shown here is derived from an EMBL/GenBank/DDBJ whole genome shotgun (WGS) entry which is preliminary data.</text>
</comment>
<sequence>MTDAPHSICTGPPQSPADRDPEARAAGEALAAFYHAAERGMRDLPVFNPALQVAAIGFHARDDHAFGVMVTPWFMNLVRIPLDAVAGDLPHGSGVARTLPAGTLEFTVGQLDGFGTIESCSLFSPMFGFADQPTAEQAAAAALAAVLDAEFTSPVDAPAQPPPSPTKVALDRRKFLRGELRERPR</sequence>
<organism evidence="2 3">
    <name type="scientific">Rhodopseudomonas faecalis</name>
    <dbReference type="NCBI Taxonomy" id="99655"/>
    <lineage>
        <taxon>Bacteria</taxon>
        <taxon>Pseudomonadati</taxon>
        <taxon>Pseudomonadota</taxon>
        <taxon>Alphaproteobacteria</taxon>
        <taxon>Hyphomicrobiales</taxon>
        <taxon>Nitrobacteraceae</taxon>
        <taxon>Rhodopseudomonas</taxon>
    </lineage>
</organism>
<gene>
    <name evidence="2" type="ORF">BJ122_11031</name>
</gene>
<feature type="region of interest" description="Disordered" evidence="1">
    <location>
        <begin position="153"/>
        <end position="172"/>
    </location>
</feature>